<dbReference type="PROSITE" id="PS50110">
    <property type="entry name" value="RESPONSE_REGULATORY"/>
    <property type="match status" value="1"/>
</dbReference>
<dbReference type="EMBL" id="PKQE01000002">
    <property type="protein sequence ID" value="PLC42327.1"/>
    <property type="molecule type" value="Genomic_DNA"/>
</dbReference>
<protein>
    <submittedName>
        <fullName evidence="6">DNA-binding response regulator</fullName>
    </submittedName>
</protein>
<dbReference type="PROSITE" id="PS50043">
    <property type="entry name" value="HTH_LUXR_2"/>
    <property type="match status" value="1"/>
</dbReference>
<dbReference type="InterPro" id="IPR001789">
    <property type="entry name" value="Sig_transdc_resp-reg_receiver"/>
</dbReference>
<evidence type="ECO:0000259" key="4">
    <source>
        <dbReference type="PROSITE" id="PS50043"/>
    </source>
</evidence>
<dbReference type="GO" id="GO:0003677">
    <property type="term" value="F:DNA binding"/>
    <property type="evidence" value="ECO:0007669"/>
    <property type="project" value="UniProtKB-KW"/>
</dbReference>
<evidence type="ECO:0000259" key="5">
    <source>
        <dbReference type="PROSITE" id="PS50110"/>
    </source>
</evidence>
<dbReference type="PRINTS" id="PR00038">
    <property type="entry name" value="HTHLUXR"/>
</dbReference>
<sequence length="225" mass="24238">MNERIRLLLADDHPAIILGVKVAVENAHGIEIVGTSRSSTEMVGFLDTHACDVLVTDYSMPGGAYGDGIPLISFVMRRYPAMKVIVLTMMDNPAILSAIAAAGVHGVLSKSDDLSHIIPAVHAAMQGQPYFSPTTRAALDAAKSVQGDGEHSLTRRESEVLRLYVSGLSVNEIAQRLHRSKQTVSTQKSTAMRKLGIERDVDLFRYAIETGLVSAATPQSPEEQA</sequence>
<dbReference type="CDD" id="cd17535">
    <property type="entry name" value="REC_NarL-like"/>
    <property type="match status" value="1"/>
</dbReference>
<feature type="modified residue" description="4-aspartylphosphate" evidence="3">
    <location>
        <position position="57"/>
    </location>
</feature>
<dbReference type="OrthoDB" id="8585266at2"/>
<reference evidence="6 7" key="1">
    <citation type="submission" date="2017-12" db="EMBL/GenBank/DDBJ databases">
        <title>Draft genome sequence of Ralstonia pickettii 52.</title>
        <authorList>
            <person name="Zheng B."/>
        </authorList>
    </citation>
    <scope>NUCLEOTIDE SEQUENCE [LARGE SCALE GENOMIC DNA]</scope>
    <source>
        <strain evidence="6 7">52</strain>
    </source>
</reference>
<dbReference type="Proteomes" id="UP000234456">
    <property type="component" value="Unassembled WGS sequence"/>
</dbReference>
<evidence type="ECO:0000256" key="2">
    <source>
        <dbReference type="ARBA" id="ARBA00023125"/>
    </source>
</evidence>
<dbReference type="AlphaFoldDB" id="A0A2N4TRI9"/>
<proteinExistence type="predicted"/>
<dbReference type="GO" id="GO:0006355">
    <property type="term" value="P:regulation of DNA-templated transcription"/>
    <property type="evidence" value="ECO:0007669"/>
    <property type="project" value="InterPro"/>
</dbReference>
<dbReference type="InterPro" id="IPR000792">
    <property type="entry name" value="Tscrpt_reg_LuxR_C"/>
</dbReference>
<dbReference type="InterPro" id="IPR011006">
    <property type="entry name" value="CheY-like_superfamily"/>
</dbReference>
<organism evidence="6 7">
    <name type="scientific">Ralstonia pickettii</name>
    <name type="common">Burkholderia pickettii</name>
    <dbReference type="NCBI Taxonomy" id="329"/>
    <lineage>
        <taxon>Bacteria</taxon>
        <taxon>Pseudomonadati</taxon>
        <taxon>Pseudomonadota</taxon>
        <taxon>Betaproteobacteria</taxon>
        <taxon>Burkholderiales</taxon>
        <taxon>Burkholderiaceae</taxon>
        <taxon>Ralstonia</taxon>
    </lineage>
</organism>
<dbReference type="SMART" id="SM00421">
    <property type="entry name" value="HTH_LUXR"/>
    <property type="match status" value="1"/>
</dbReference>
<dbReference type="InterPro" id="IPR039420">
    <property type="entry name" value="WalR-like"/>
</dbReference>
<dbReference type="SMART" id="SM00448">
    <property type="entry name" value="REC"/>
    <property type="match status" value="1"/>
</dbReference>
<dbReference type="PANTHER" id="PTHR43214:SF17">
    <property type="entry name" value="TRANSCRIPTIONAL REGULATORY PROTEIN RCSB"/>
    <property type="match status" value="1"/>
</dbReference>
<feature type="domain" description="HTH luxR-type" evidence="4">
    <location>
        <begin position="146"/>
        <end position="211"/>
    </location>
</feature>
<evidence type="ECO:0000256" key="1">
    <source>
        <dbReference type="ARBA" id="ARBA00022553"/>
    </source>
</evidence>
<dbReference type="Pfam" id="PF00196">
    <property type="entry name" value="GerE"/>
    <property type="match status" value="1"/>
</dbReference>
<comment type="caution">
    <text evidence="6">The sequence shown here is derived from an EMBL/GenBank/DDBJ whole genome shotgun (WGS) entry which is preliminary data.</text>
</comment>
<keyword evidence="2 6" id="KW-0238">DNA-binding</keyword>
<dbReference type="InterPro" id="IPR016032">
    <property type="entry name" value="Sig_transdc_resp-reg_C-effctor"/>
</dbReference>
<dbReference type="SUPFAM" id="SSF46894">
    <property type="entry name" value="C-terminal effector domain of the bipartite response regulators"/>
    <property type="match status" value="1"/>
</dbReference>
<gene>
    <name evidence="6" type="ORF">C0Q88_10130</name>
</gene>
<keyword evidence="1 3" id="KW-0597">Phosphoprotein</keyword>
<evidence type="ECO:0000313" key="7">
    <source>
        <dbReference type="Proteomes" id="UP000234456"/>
    </source>
</evidence>
<dbReference type="SUPFAM" id="SSF52172">
    <property type="entry name" value="CheY-like"/>
    <property type="match status" value="1"/>
</dbReference>
<feature type="domain" description="Response regulatory" evidence="5">
    <location>
        <begin position="6"/>
        <end position="125"/>
    </location>
</feature>
<dbReference type="InterPro" id="IPR058245">
    <property type="entry name" value="NreC/VraR/RcsB-like_REC"/>
</dbReference>
<dbReference type="GO" id="GO:0000160">
    <property type="term" value="P:phosphorelay signal transduction system"/>
    <property type="evidence" value="ECO:0007669"/>
    <property type="project" value="InterPro"/>
</dbReference>
<name>A0A2N4TRI9_RALPI</name>
<evidence type="ECO:0000313" key="6">
    <source>
        <dbReference type="EMBL" id="PLC42327.1"/>
    </source>
</evidence>
<dbReference type="PANTHER" id="PTHR43214">
    <property type="entry name" value="TWO-COMPONENT RESPONSE REGULATOR"/>
    <property type="match status" value="1"/>
</dbReference>
<dbReference type="CDD" id="cd06170">
    <property type="entry name" value="LuxR_C_like"/>
    <property type="match status" value="1"/>
</dbReference>
<dbReference type="RefSeq" id="WP_102065431.1">
    <property type="nucleotide sequence ID" value="NZ_PKQE01000002.1"/>
</dbReference>
<evidence type="ECO:0000256" key="3">
    <source>
        <dbReference type="PROSITE-ProRule" id="PRU00169"/>
    </source>
</evidence>
<accession>A0A2N4TRI9</accession>
<dbReference type="Pfam" id="PF00072">
    <property type="entry name" value="Response_reg"/>
    <property type="match status" value="1"/>
</dbReference>
<dbReference type="Gene3D" id="3.40.50.2300">
    <property type="match status" value="1"/>
</dbReference>